<gene>
    <name evidence="3" type="ORF">AKJ17_11810</name>
</gene>
<proteinExistence type="inferred from homology"/>
<dbReference type="PROSITE" id="PS00061">
    <property type="entry name" value="ADH_SHORT"/>
    <property type="match status" value="1"/>
</dbReference>
<dbReference type="Pfam" id="PF13561">
    <property type="entry name" value="adh_short_C2"/>
    <property type="match status" value="1"/>
</dbReference>
<evidence type="ECO:0000256" key="2">
    <source>
        <dbReference type="ARBA" id="ARBA00023002"/>
    </source>
</evidence>
<sequence>MEKVVIVTGGSRGIGAATSKLLAHQGYAVCVNYLNNKECAEQVVSDIRTAGGDAFAFQADMTMEDQVQAMFIATRQRYGTVTHLVNNVGILFSQSTLSDISVERFKQVLDTNVISCFVCCKTYINQLGEETKGAIVNVSSAASRTGAPFEYVDYAASKGAMDSLTKGLSLELAERGIRVNGVRPGCIYTEMHADGGEPRRVDRLAPKIPLKRGGTAEEVAESIAWLLSEKASFVTGSFIDIAGGN</sequence>
<dbReference type="AlphaFoldDB" id="A0A0M0HMC7"/>
<dbReference type="EMBL" id="LHPJ01000008">
    <property type="protein sequence ID" value="KOO03229.1"/>
    <property type="molecule type" value="Genomic_DNA"/>
</dbReference>
<dbReference type="PRINTS" id="PR00080">
    <property type="entry name" value="SDRFAMILY"/>
</dbReference>
<organism evidence="3 4">
    <name type="scientific">Vibrio nereis</name>
    <dbReference type="NCBI Taxonomy" id="693"/>
    <lineage>
        <taxon>Bacteria</taxon>
        <taxon>Pseudomonadati</taxon>
        <taxon>Pseudomonadota</taxon>
        <taxon>Gammaproteobacteria</taxon>
        <taxon>Vibrionales</taxon>
        <taxon>Vibrionaceae</taxon>
        <taxon>Vibrio</taxon>
    </lineage>
</organism>
<dbReference type="FunFam" id="3.40.50.720:FF:000173">
    <property type="entry name" value="3-oxoacyl-[acyl-carrier protein] reductase"/>
    <property type="match status" value="1"/>
</dbReference>
<dbReference type="EC" id="1.1.1.47" evidence="3"/>
<keyword evidence="2 3" id="KW-0560">Oxidoreductase</keyword>
<dbReference type="RefSeq" id="WP_053396014.1">
    <property type="nucleotide sequence ID" value="NZ_LHPJ01000008.1"/>
</dbReference>
<dbReference type="PANTHER" id="PTHR43639">
    <property type="entry name" value="OXIDOREDUCTASE, SHORT-CHAIN DEHYDROGENASE/REDUCTASE FAMILY (AFU_ORTHOLOGUE AFUA_5G02870)"/>
    <property type="match status" value="1"/>
</dbReference>
<dbReference type="PANTHER" id="PTHR43639:SF1">
    <property type="entry name" value="SHORT-CHAIN DEHYDROGENASE_REDUCTASE FAMILY PROTEIN"/>
    <property type="match status" value="1"/>
</dbReference>
<reference evidence="4" key="1">
    <citation type="submission" date="2015-08" db="EMBL/GenBank/DDBJ databases">
        <title>Vibrio galatheae sp. nov., a novel member of the Vibrionaceae family isolated from the Solomon Islands.</title>
        <authorList>
            <person name="Giubergia S."/>
            <person name="Machado H."/>
            <person name="Mateiu R.V."/>
            <person name="Gram L."/>
        </authorList>
    </citation>
    <scope>NUCLEOTIDE SEQUENCE [LARGE SCALE GENOMIC DNA]</scope>
    <source>
        <strain evidence="4">DSM 19584</strain>
    </source>
</reference>
<protein>
    <submittedName>
        <fullName evidence="3">Sugar dehydrogenase</fullName>
        <ecNumber evidence="3">1.1.1.47</ecNumber>
    </submittedName>
</protein>
<dbReference type="InterPro" id="IPR002347">
    <property type="entry name" value="SDR_fam"/>
</dbReference>
<dbReference type="PRINTS" id="PR00081">
    <property type="entry name" value="GDHRDH"/>
</dbReference>
<dbReference type="Gene3D" id="3.40.50.720">
    <property type="entry name" value="NAD(P)-binding Rossmann-like Domain"/>
    <property type="match status" value="1"/>
</dbReference>
<dbReference type="STRING" id="693.AKJ17_11810"/>
<comment type="similarity">
    <text evidence="1">Belongs to the short-chain dehydrogenases/reductases (SDR) family.</text>
</comment>
<evidence type="ECO:0000256" key="1">
    <source>
        <dbReference type="ARBA" id="ARBA00006484"/>
    </source>
</evidence>
<dbReference type="OrthoDB" id="20590at2"/>
<dbReference type="CDD" id="cd05233">
    <property type="entry name" value="SDR_c"/>
    <property type="match status" value="1"/>
</dbReference>
<evidence type="ECO:0000313" key="3">
    <source>
        <dbReference type="EMBL" id="KOO03229.1"/>
    </source>
</evidence>
<accession>A0A0M0HMC7</accession>
<keyword evidence="4" id="KW-1185">Reference proteome</keyword>
<dbReference type="SUPFAM" id="SSF51735">
    <property type="entry name" value="NAD(P)-binding Rossmann-fold domains"/>
    <property type="match status" value="1"/>
</dbReference>
<comment type="caution">
    <text evidence="3">The sequence shown here is derived from an EMBL/GenBank/DDBJ whole genome shotgun (WGS) entry which is preliminary data.</text>
</comment>
<dbReference type="InterPro" id="IPR020904">
    <property type="entry name" value="Sc_DH/Rdtase_CS"/>
</dbReference>
<dbReference type="GO" id="GO:0047936">
    <property type="term" value="F:glucose 1-dehydrogenase [NAD(P)+] activity"/>
    <property type="evidence" value="ECO:0007669"/>
    <property type="project" value="UniProtKB-EC"/>
</dbReference>
<dbReference type="InterPro" id="IPR036291">
    <property type="entry name" value="NAD(P)-bd_dom_sf"/>
</dbReference>
<dbReference type="PATRIC" id="fig|693.5.peg.2420"/>
<evidence type="ECO:0000313" key="4">
    <source>
        <dbReference type="Proteomes" id="UP000037515"/>
    </source>
</evidence>
<name>A0A0M0HMC7_VIBNE</name>
<dbReference type="Proteomes" id="UP000037515">
    <property type="component" value="Unassembled WGS sequence"/>
</dbReference>